<keyword evidence="1" id="KW-0472">Membrane</keyword>
<organism evidence="3 4">
    <name type="scientific">candidate division WWE3 bacterium CG08_land_8_20_14_0_20_41_10</name>
    <dbReference type="NCBI Taxonomy" id="1975085"/>
    <lineage>
        <taxon>Bacteria</taxon>
        <taxon>Katanobacteria</taxon>
    </lineage>
</organism>
<evidence type="ECO:0000313" key="4">
    <source>
        <dbReference type="Proteomes" id="UP000231252"/>
    </source>
</evidence>
<reference evidence="4" key="1">
    <citation type="submission" date="2017-09" db="EMBL/GenBank/DDBJ databases">
        <title>Depth-based differentiation of microbial function through sediment-hosted aquifers and enrichment of novel symbionts in the deep terrestrial subsurface.</title>
        <authorList>
            <person name="Probst A.J."/>
            <person name="Ladd B."/>
            <person name="Jarett J.K."/>
            <person name="Geller-Mcgrath D.E."/>
            <person name="Sieber C.M.K."/>
            <person name="Emerson J.B."/>
            <person name="Anantharaman K."/>
            <person name="Thomas B.C."/>
            <person name="Malmstrom R."/>
            <person name="Stieglmeier M."/>
            <person name="Klingl A."/>
            <person name="Woyke T."/>
            <person name="Ryan C.M."/>
            <person name="Banfield J.F."/>
        </authorList>
    </citation>
    <scope>NUCLEOTIDE SEQUENCE [LARGE SCALE GENOMIC DNA]</scope>
</reference>
<feature type="transmembrane region" description="Helical" evidence="1">
    <location>
        <begin position="44"/>
        <end position="71"/>
    </location>
</feature>
<evidence type="ECO:0000256" key="1">
    <source>
        <dbReference type="SAM" id="Phobius"/>
    </source>
</evidence>
<dbReference type="EMBL" id="PEYU01000013">
    <property type="protein sequence ID" value="PIS22659.1"/>
    <property type="molecule type" value="Genomic_DNA"/>
</dbReference>
<dbReference type="InterPro" id="IPR006976">
    <property type="entry name" value="VanZ-like"/>
</dbReference>
<protein>
    <submittedName>
        <fullName evidence="3">Antibiotic resistance protein VanZ</fullName>
    </submittedName>
</protein>
<keyword evidence="1" id="KW-0812">Transmembrane</keyword>
<evidence type="ECO:0000259" key="2">
    <source>
        <dbReference type="Pfam" id="PF04892"/>
    </source>
</evidence>
<comment type="caution">
    <text evidence="3">The sequence shown here is derived from an EMBL/GenBank/DDBJ whole genome shotgun (WGS) entry which is preliminary data.</text>
</comment>
<sequence>MVLVKKWFPALAICAFLFWSSSRSNMEISPDKSVDFPTRKIVHFLIYGALCVSLYRATGSLALSVILAGLYGLFDEYHQLFTPLRSGKMSDVVIDLLGATSGASLLWKFYPNLPKILKNWLKP</sequence>
<name>A0A2H0XET0_UNCKA</name>
<feature type="domain" description="VanZ-like" evidence="2">
    <location>
        <begin position="32"/>
        <end position="107"/>
    </location>
</feature>
<keyword evidence="1" id="KW-1133">Transmembrane helix</keyword>
<dbReference type="AlphaFoldDB" id="A0A2H0XET0"/>
<dbReference type="Pfam" id="PF04892">
    <property type="entry name" value="VanZ"/>
    <property type="match status" value="1"/>
</dbReference>
<evidence type="ECO:0000313" key="3">
    <source>
        <dbReference type="EMBL" id="PIS22659.1"/>
    </source>
</evidence>
<dbReference type="Proteomes" id="UP000231252">
    <property type="component" value="Unassembled WGS sequence"/>
</dbReference>
<dbReference type="NCBIfam" id="NF037970">
    <property type="entry name" value="vanZ_1"/>
    <property type="match status" value="1"/>
</dbReference>
<gene>
    <name evidence="3" type="ORF">COT50_00680</name>
</gene>
<accession>A0A2H0XET0</accession>
<proteinExistence type="predicted"/>